<feature type="domain" description="WWE" evidence="14">
    <location>
        <begin position="112"/>
        <end position="188"/>
    </location>
</feature>
<feature type="region of interest" description="Disordered" evidence="12">
    <location>
        <begin position="331"/>
        <end position="364"/>
    </location>
</feature>
<dbReference type="GO" id="GO:0007219">
    <property type="term" value="P:Notch signaling pathway"/>
    <property type="evidence" value="ECO:0007669"/>
    <property type="project" value="UniProtKB-KW"/>
</dbReference>
<dbReference type="InterPro" id="IPR039398">
    <property type="entry name" value="Deltex_fam"/>
</dbReference>
<keyword evidence="5 11" id="KW-0479">Metal-binding</keyword>
<dbReference type="InterPro" id="IPR004170">
    <property type="entry name" value="WWE_dom"/>
</dbReference>
<evidence type="ECO:0000256" key="8">
    <source>
        <dbReference type="ARBA" id="ARBA00022833"/>
    </source>
</evidence>
<dbReference type="Gene3D" id="3.30.720.50">
    <property type="match status" value="2"/>
</dbReference>
<evidence type="ECO:0000256" key="3">
    <source>
        <dbReference type="ARBA" id="ARBA00009413"/>
    </source>
</evidence>
<evidence type="ECO:0000256" key="1">
    <source>
        <dbReference type="ARBA" id="ARBA00000900"/>
    </source>
</evidence>
<dbReference type="GO" id="GO:0061630">
    <property type="term" value="F:ubiquitin protein ligase activity"/>
    <property type="evidence" value="ECO:0007669"/>
    <property type="project" value="UniProtKB-UniRule"/>
</dbReference>
<keyword evidence="4 11" id="KW-0808">Transferase</keyword>
<evidence type="ECO:0000256" key="9">
    <source>
        <dbReference type="ARBA" id="ARBA00022976"/>
    </source>
</evidence>
<sequence>MAAAPPPPGAGPSGFPGNPMMINTWNPGSLAAAVWEWQDENNKWRPYSSVVSNYIEQCMQSSQLQKGPRGPGNSSSISLGHVDPHLAPYIIDIVTLTQFRQDTGTMRFVRKSLYPADSAPAKGVCWEWLNDEGYWSSYEMPITIFLEETFCNRNLSADLQVLRLHYHVDFMNMVQTNKITGFLRRVQRRLDTPYPLTSKAAPVHKSAACACYQCLASSGAGPISTRNRHSMGNLPTSSNYQSASRTSLISANNVGYLPYHKPILTSAKSAPKLNSTWLPPSGSMPLPGPSTSNGIRIPSVPVHLQTHSLTQSALAGMAGILMSAAGLPVRLTSAPPSSNPPATSKPDKKSVKKLRKIPKKGGPVEPEQVVKKYLENVEKPSDEDCIICMETLNTASGYSDSTESKTIKPAAVGKLKTCGHVFHQLCMLAMYNNGNKDGSLQCPACKTIYGEKTGIQPKGKMEIFRISQSLPGNQDCGTIHIMYMINPGIQSPEHPTPGKPYTARGFPRHCYLPDNTKGRLVLDLLKLAWSRRLIFTIGVSSTTGESDTVVWNEIHHKTEMNSNITGHGYPDPNYLDNVIAELASQGVTEEGLNM</sequence>
<name>A0A8C5Q4T6_9ANUR</name>
<dbReference type="EC" id="2.3.2.27" evidence="11"/>
<dbReference type="InterPro" id="IPR027370">
    <property type="entry name" value="Znf-RING_euk"/>
</dbReference>
<dbReference type="FunFam" id="3.30.40.10:FF:000097">
    <property type="entry name" value="E3 ubiquitin-protein ligase DTX4"/>
    <property type="match status" value="1"/>
</dbReference>
<dbReference type="GO" id="GO:0005737">
    <property type="term" value="C:cytoplasm"/>
    <property type="evidence" value="ECO:0007669"/>
    <property type="project" value="UniProtKB-SubCell"/>
</dbReference>
<dbReference type="Gene3D" id="3.30.390.130">
    <property type="match status" value="1"/>
</dbReference>
<dbReference type="PANTHER" id="PTHR12622">
    <property type="entry name" value="DELTEX-RELATED"/>
    <property type="match status" value="1"/>
</dbReference>
<evidence type="ECO:0000256" key="10">
    <source>
        <dbReference type="PROSITE-ProRule" id="PRU00175"/>
    </source>
</evidence>
<feature type="compositionally biased region" description="Basic residues" evidence="12">
    <location>
        <begin position="350"/>
        <end position="359"/>
    </location>
</feature>
<dbReference type="GO" id="GO:0008270">
    <property type="term" value="F:zinc ion binding"/>
    <property type="evidence" value="ECO:0007669"/>
    <property type="project" value="UniProtKB-KW"/>
</dbReference>
<dbReference type="GO" id="GO:0016567">
    <property type="term" value="P:protein ubiquitination"/>
    <property type="evidence" value="ECO:0007669"/>
    <property type="project" value="UniProtKB-UniRule"/>
</dbReference>
<dbReference type="Ensembl" id="ENSLLET00000034220.1">
    <property type="protein sequence ID" value="ENSLLEP00000032955.1"/>
    <property type="gene ID" value="ENSLLEG00000020712.1"/>
</dbReference>
<evidence type="ECO:0000259" key="13">
    <source>
        <dbReference type="PROSITE" id="PS50089"/>
    </source>
</evidence>
<evidence type="ECO:0000256" key="5">
    <source>
        <dbReference type="ARBA" id="ARBA00022723"/>
    </source>
</evidence>
<dbReference type="InterPro" id="IPR018123">
    <property type="entry name" value="WWE-dom_subgr"/>
</dbReference>
<dbReference type="SMART" id="SM00184">
    <property type="entry name" value="RING"/>
    <property type="match status" value="1"/>
</dbReference>
<keyword evidence="11" id="KW-0963">Cytoplasm</keyword>
<dbReference type="SUPFAM" id="SSF57850">
    <property type="entry name" value="RING/U-box"/>
    <property type="match status" value="1"/>
</dbReference>
<evidence type="ECO:0000256" key="12">
    <source>
        <dbReference type="SAM" id="MobiDB-lite"/>
    </source>
</evidence>
<dbReference type="UniPathway" id="UPA00143"/>
<dbReference type="Pfam" id="PF02825">
    <property type="entry name" value="WWE"/>
    <property type="match status" value="2"/>
</dbReference>
<evidence type="ECO:0000256" key="6">
    <source>
        <dbReference type="ARBA" id="ARBA00022737"/>
    </source>
</evidence>
<dbReference type="GeneTree" id="ENSGT00940000157641"/>
<dbReference type="InterPro" id="IPR001841">
    <property type="entry name" value="Znf_RING"/>
</dbReference>
<dbReference type="SMART" id="SM00678">
    <property type="entry name" value="WWE"/>
    <property type="match status" value="2"/>
</dbReference>
<accession>A0A8C5Q4T6</accession>
<dbReference type="Proteomes" id="UP000694569">
    <property type="component" value="Unplaced"/>
</dbReference>
<dbReference type="SUPFAM" id="SSF117839">
    <property type="entry name" value="WWE domain"/>
    <property type="match status" value="2"/>
</dbReference>
<dbReference type="Gene3D" id="3.30.40.10">
    <property type="entry name" value="Zinc/RING finger domain, C3HC4 (zinc finger)"/>
    <property type="match status" value="1"/>
</dbReference>
<dbReference type="InterPro" id="IPR039396">
    <property type="entry name" value="Deltex_C"/>
</dbReference>
<evidence type="ECO:0000313" key="15">
    <source>
        <dbReference type="Ensembl" id="ENSLLEP00000032955.1"/>
    </source>
</evidence>
<evidence type="ECO:0000256" key="7">
    <source>
        <dbReference type="ARBA" id="ARBA00022771"/>
    </source>
</evidence>
<keyword evidence="9" id="KW-0914">Notch signaling pathway</keyword>
<organism evidence="15 16">
    <name type="scientific">Leptobrachium leishanense</name>
    <name type="common">Leishan spiny toad</name>
    <dbReference type="NCBI Taxonomy" id="445787"/>
    <lineage>
        <taxon>Eukaryota</taxon>
        <taxon>Metazoa</taxon>
        <taxon>Chordata</taxon>
        <taxon>Craniata</taxon>
        <taxon>Vertebrata</taxon>
        <taxon>Euteleostomi</taxon>
        <taxon>Amphibia</taxon>
        <taxon>Batrachia</taxon>
        <taxon>Anura</taxon>
        <taxon>Pelobatoidea</taxon>
        <taxon>Megophryidae</taxon>
        <taxon>Leptobrachium</taxon>
    </lineage>
</organism>
<dbReference type="AlphaFoldDB" id="A0A8C5Q4T6"/>
<keyword evidence="16" id="KW-1185">Reference proteome</keyword>
<dbReference type="FunFam" id="3.30.390.130:FF:000001">
    <property type="entry name" value="Probable E3 ubiquitin-protein ligase DTX3"/>
    <property type="match status" value="1"/>
</dbReference>
<evidence type="ECO:0000313" key="16">
    <source>
        <dbReference type="Proteomes" id="UP000694569"/>
    </source>
</evidence>
<keyword evidence="6" id="KW-0677">Repeat</keyword>
<protein>
    <recommendedName>
        <fullName evidence="11">E3 ubiquitin-protein ligase</fullName>
        <ecNumber evidence="11">2.3.2.27</ecNumber>
    </recommendedName>
</protein>
<comment type="catalytic activity">
    <reaction evidence="1 11">
        <text>S-ubiquitinyl-[E2 ubiquitin-conjugating enzyme]-L-cysteine + [acceptor protein]-L-lysine = [E2 ubiquitin-conjugating enzyme]-L-cysteine + N(6)-ubiquitinyl-[acceptor protein]-L-lysine.</text>
        <dbReference type="EC" id="2.3.2.27"/>
    </reaction>
</comment>
<dbReference type="OrthoDB" id="2449614at2759"/>
<evidence type="ECO:0000256" key="2">
    <source>
        <dbReference type="ARBA" id="ARBA00004906"/>
    </source>
</evidence>
<dbReference type="CDD" id="cd09633">
    <property type="entry name" value="Deltex_C"/>
    <property type="match status" value="1"/>
</dbReference>
<feature type="compositionally biased region" description="Low complexity" evidence="12">
    <location>
        <begin position="332"/>
        <end position="344"/>
    </location>
</feature>
<dbReference type="Pfam" id="PF18102">
    <property type="entry name" value="DTC"/>
    <property type="match status" value="1"/>
</dbReference>
<reference evidence="15" key="1">
    <citation type="submission" date="2025-08" db="UniProtKB">
        <authorList>
            <consortium name="Ensembl"/>
        </authorList>
    </citation>
    <scope>IDENTIFICATION</scope>
</reference>
<evidence type="ECO:0000256" key="11">
    <source>
        <dbReference type="RuleBase" id="RU367105"/>
    </source>
</evidence>
<gene>
    <name evidence="15" type="primary">DTX2</name>
</gene>
<comment type="pathway">
    <text evidence="2 11">Protein modification; protein ubiquitination.</text>
</comment>
<keyword evidence="8 11" id="KW-0862">Zinc</keyword>
<evidence type="ECO:0000256" key="4">
    <source>
        <dbReference type="ARBA" id="ARBA00022679"/>
    </source>
</evidence>
<evidence type="ECO:0000259" key="14">
    <source>
        <dbReference type="PROSITE" id="PS50918"/>
    </source>
</evidence>
<dbReference type="PROSITE" id="PS50918">
    <property type="entry name" value="WWE"/>
    <property type="match status" value="2"/>
</dbReference>
<comment type="similarity">
    <text evidence="3 11">Belongs to the Deltex family.</text>
</comment>
<proteinExistence type="inferred from homology"/>
<dbReference type="PROSITE" id="PS50089">
    <property type="entry name" value="ZF_RING_2"/>
    <property type="match status" value="1"/>
</dbReference>
<keyword evidence="7 10" id="KW-0863">Zinc-finger</keyword>
<feature type="domain" description="WWE" evidence="14">
    <location>
        <begin position="20"/>
        <end position="111"/>
    </location>
</feature>
<comment type="subcellular location">
    <subcellularLocation>
        <location evidence="11">Cytoplasm</location>
    </subcellularLocation>
</comment>
<reference evidence="15" key="2">
    <citation type="submission" date="2025-09" db="UniProtKB">
        <authorList>
            <consortium name="Ensembl"/>
        </authorList>
    </citation>
    <scope>IDENTIFICATION</scope>
</reference>
<dbReference type="InterPro" id="IPR013083">
    <property type="entry name" value="Znf_RING/FYVE/PHD"/>
</dbReference>
<dbReference type="CDD" id="cd16672">
    <property type="entry name" value="RING-H2_DTX2"/>
    <property type="match status" value="1"/>
</dbReference>
<dbReference type="Pfam" id="PF13445">
    <property type="entry name" value="zf-RING_UBOX"/>
    <property type="match status" value="1"/>
</dbReference>
<dbReference type="InterPro" id="IPR039399">
    <property type="entry name" value="Deltex_C_sf"/>
</dbReference>
<dbReference type="InterPro" id="IPR037197">
    <property type="entry name" value="WWE_dom_sf"/>
</dbReference>
<feature type="domain" description="RING-type" evidence="13">
    <location>
        <begin position="385"/>
        <end position="446"/>
    </location>
</feature>